<evidence type="ECO:0000259" key="2">
    <source>
        <dbReference type="Pfam" id="PF06172"/>
    </source>
</evidence>
<evidence type="ECO:0000313" key="3">
    <source>
        <dbReference type="EMBL" id="VAW15905.1"/>
    </source>
</evidence>
<dbReference type="EMBL" id="UOEO01000040">
    <property type="protein sequence ID" value="VAW15905.1"/>
    <property type="molecule type" value="Genomic_DNA"/>
</dbReference>
<dbReference type="SUPFAM" id="SSF51182">
    <property type="entry name" value="RmlC-like cupins"/>
    <property type="match status" value="1"/>
</dbReference>
<dbReference type="InterPro" id="IPR014710">
    <property type="entry name" value="RmlC-like_jellyroll"/>
</dbReference>
<dbReference type="PANTHER" id="PTHR33387:SF3">
    <property type="entry name" value="DUF985 DOMAIN-CONTAINING PROTEIN"/>
    <property type="match status" value="1"/>
</dbReference>
<dbReference type="Gene3D" id="2.60.120.10">
    <property type="entry name" value="Jelly Rolls"/>
    <property type="match status" value="1"/>
</dbReference>
<protein>
    <recommendedName>
        <fullName evidence="2">DUF985 domain-containing protein</fullName>
    </recommendedName>
</protein>
<name>A0A3B0TBU7_9ZZZZ</name>
<dbReference type="InterPro" id="IPR039935">
    <property type="entry name" value="YML079W-like"/>
</dbReference>
<accession>A0A3B0TBU7</accession>
<evidence type="ECO:0000256" key="1">
    <source>
        <dbReference type="SAM" id="MobiDB-lite"/>
    </source>
</evidence>
<feature type="region of interest" description="Disordered" evidence="1">
    <location>
        <begin position="155"/>
        <end position="177"/>
    </location>
</feature>
<proteinExistence type="predicted"/>
<dbReference type="PANTHER" id="PTHR33387">
    <property type="entry name" value="RMLC-LIKE JELLY ROLL FOLD PROTEIN"/>
    <property type="match status" value="1"/>
</dbReference>
<feature type="compositionally biased region" description="Polar residues" evidence="1">
    <location>
        <begin position="165"/>
        <end position="177"/>
    </location>
</feature>
<feature type="domain" description="DUF985" evidence="2">
    <location>
        <begin position="10"/>
        <end position="144"/>
    </location>
</feature>
<dbReference type="InterPro" id="IPR009327">
    <property type="entry name" value="Cupin_DUF985"/>
</dbReference>
<dbReference type="InterPro" id="IPR011051">
    <property type="entry name" value="RmlC_Cupin_sf"/>
</dbReference>
<reference evidence="3" key="1">
    <citation type="submission" date="2018-06" db="EMBL/GenBank/DDBJ databases">
        <authorList>
            <person name="Zhirakovskaya E."/>
        </authorList>
    </citation>
    <scope>NUCLEOTIDE SEQUENCE</scope>
</reference>
<dbReference type="Pfam" id="PF06172">
    <property type="entry name" value="Cupin_5"/>
    <property type="match status" value="1"/>
</dbReference>
<dbReference type="AlphaFoldDB" id="A0A3B0TBU7"/>
<sequence length="177" mass="19968">MLSTFTRASEVVEYLGLERLPDNAGWFKLICHDVTKQCTDCERPCRHANSTTIFYLFEKDTDNRWYRIDATMIWNFLAGDPLAFSTYCYDNVFKNHVLGKDFAAGQRPLILTPPRDWRILSCLGQWSLASCICTPGFEIEQLEIAPKDWVPDMAGPGPKSPIAPANSSSTILRPATS</sequence>
<gene>
    <name evidence="3" type="ORF">MNBD_ALPHA12-971</name>
</gene>
<organism evidence="3">
    <name type="scientific">hydrothermal vent metagenome</name>
    <dbReference type="NCBI Taxonomy" id="652676"/>
    <lineage>
        <taxon>unclassified sequences</taxon>
        <taxon>metagenomes</taxon>
        <taxon>ecological metagenomes</taxon>
    </lineage>
</organism>